<name>A0ABW5WAY8_9PSEU</name>
<feature type="domain" description="HTH tetR-type" evidence="6">
    <location>
        <begin position="35"/>
        <end position="95"/>
    </location>
</feature>
<evidence type="ECO:0000256" key="1">
    <source>
        <dbReference type="ARBA" id="ARBA00023015"/>
    </source>
</evidence>
<accession>A0ABW5WAY8</accession>
<evidence type="ECO:0000313" key="7">
    <source>
        <dbReference type="EMBL" id="MFD2799763.1"/>
    </source>
</evidence>
<keyword evidence="2 4" id="KW-0238">DNA-binding</keyword>
<dbReference type="PROSITE" id="PS50977">
    <property type="entry name" value="HTH_TETR_2"/>
    <property type="match status" value="1"/>
</dbReference>
<dbReference type="RefSeq" id="WP_377392025.1">
    <property type="nucleotide sequence ID" value="NZ_JBHSAN010000027.1"/>
</dbReference>
<dbReference type="PANTHER" id="PTHR30055">
    <property type="entry name" value="HTH-TYPE TRANSCRIPTIONAL REGULATOR RUTR"/>
    <property type="match status" value="1"/>
</dbReference>
<feature type="region of interest" description="Disordered" evidence="5">
    <location>
        <begin position="258"/>
        <end position="278"/>
    </location>
</feature>
<keyword evidence="8" id="KW-1185">Reference proteome</keyword>
<dbReference type="Gene3D" id="1.10.10.60">
    <property type="entry name" value="Homeodomain-like"/>
    <property type="match status" value="1"/>
</dbReference>
<evidence type="ECO:0000256" key="2">
    <source>
        <dbReference type="ARBA" id="ARBA00023125"/>
    </source>
</evidence>
<dbReference type="Gene3D" id="1.10.357.10">
    <property type="entry name" value="Tetracycline Repressor, domain 2"/>
    <property type="match status" value="1"/>
</dbReference>
<dbReference type="SUPFAM" id="SSF48498">
    <property type="entry name" value="Tetracyclin repressor-like, C-terminal domain"/>
    <property type="match status" value="1"/>
</dbReference>
<feature type="DNA-binding region" description="H-T-H motif" evidence="4">
    <location>
        <begin position="58"/>
        <end position="77"/>
    </location>
</feature>
<organism evidence="7 8">
    <name type="scientific">Prauserella oleivorans</name>
    <dbReference type="NCBI Taxonomy" id="1478153"/>
    <lineage>
        <taxon>Bacteria</taxon>
        <taxon>Bacillati</taxon>
        <taxon>Actinomycetota</taxon>
        <taxon>Actinomycetes</taxon>
        <taxon>Pseudonocardiales</taxon>
        <taxon>Pseudonocardiaceae</taxon>
        <taxon>Prauserella</taxon>
    </lineage>
</organism>
<evidence type="ECO:0000256" key="3">
    <source>
        <dbReference type="ARBA" id="ARBA00023163"/>
    </source>
</evidence>
<reference evidence="8" key="1">
    <citation type="journal article" date="2019" name="Int. J. Syst. Evol. Microbiol.">
        <title>The Global Catalogue of Microorganisms (GCM) 10K type strain sequencing project: providing services to taxonomists for standard genome sequencing and annotation.</title>
        <authorList>
            <consortium name="The Broad Institute Genomics Platform"/>
            <consortium name="The Broad Institute Genome Sequencing Center for Infectious Disease"/>
            <person name="Wu L."/>
            <person name="Ma J."/>
        </authorList>
    </citation>
    <scope>NUCLEOTIDE SEQUENCE [LARGE SCALE GENOMIC DNA]</scope>
    <source>
        <strain evidence="8">IBRC-M 10906</strain>
    </source>
</reference>
<dbReference type="SUPFAM" id="SSF46689">
    <property type="entry name" value="Homeodomain-like"/>
    <property type="match status" value="1"/>
</dbReference>
<dbReference type="Proteomes" id="UP001597478">
    <property type="component" value="Unassembled WGS sequence"/>
</dbReference>
<dbReference type="InterPro" id="IPR001647">
    <property type="entry name" value="HTH_TetR"/>
</dbReference>
<evidence type="ECO:0000256" key="4">
    <source>
        <dbReference type="PROSITE-ProRule" id="PRU00335"/>
    </source>
</evidence>
<dbReference type="InterPro" id="IPR050109">
    <property type="entry name" value="HTH-type_TetR-like_transc_reg"/>
</dbReference>
<gene>
    <name evidence="7" type="ORF">ACFS2C_10205</name>
</gene>
<evidence type="ECO:0000259" key="6">
    <source>
        <dbReference type="PROSITE" id="PS50977"/>
    </source>
</evidence>
<dbReference type="InterPro" id="IPR004111">
    <property type="entry name" value="Repressor_TetR_C"/>
</dbReference>
<dbReference type="InterPro" id="IPR009057">
    <property type="entry name" value="Homeodomain-like_sf"/>
</dbReference>
<sequence length="278" mass="30186">MAVFAGQGDPRRTMALLSRDTGTASGRPGRGPKPGLSVDLIVDTAIEIADAEGLAALSMRAVGGRLGRTAMALYTYVPSKGELVDLMYDKAFAELAGDYSPGHGWRRAITDWAEDLWRFLLRHPWVLQVSQARPVLGPHEYLVLEHAMRLLSASGLRGPRLRQATSALFSLVRGAAQTVADTRHAFAATWVSEDDWWNARSAMLHEVAPDFAERFPTLSRLAEEGTYDLADESAPYLERAARESLEFGLRALLDGIETATRGSAGRPPTGTEVSGPGR</sequence>
<keyword evidence="1" id="KW-0805">Transcription regulation</keyword>
<dbReference type="PANTHER" id="PTHR30055:SF151">
    <property type="entry name" value="TRANSCRIPTIONAL REGULATORY PROTEIN"/>
    <property type="match status" value="1"/>
</dbReference>
<dbReference type="InterPro" id="IPR036271">
    <property type="entry name" value="Tet_transcr_reg_TetR-rel_C_sf"/>
</dbReference>
<dbReference type="Pfam" id="PF02909">
    <property type="entry name" value="TetR_C_1"/>
    <property type="match status" value="1"/>
</dbReference>
<comment type="caution">
    <text evidence="7">The sequence shown here is derived from an EMBL/GenBank/DDBJ whole genome shotgun (WGS) entry which is preliminary data.</text>
</comment>
<keyword evidence="3" id="KW-0804">Transcription</keyword>
<dbReference type="EMBL" id="JBHUOF010000012">
    <property type="protein sequence ID" value="MFD2799763.1"/>
    <property type="molecule type" value="Genomic_DNA"/>
</dbReference>
<evidence type="ECO:0000313" key="8">
    <source>
        <dbReference type="Proteomes" id="UP001597478"/>
    </source>
</evidence>
<protein>
    <submittedName>
        <fullName evidence="7">TetR/AcrR family transcriptional regulator</fullName>
    </submittedName>
</protein>
<proteinExistence type="predicted"/>
<evidence type="ECO:0000256" key="5">
    <source>
        <dbReference type="SAM" id="MobiDB-lite"/>
    </source>
</evidence>